<gene>
    <name evidence="1" type="ORF">g.52044</name>
</gene>
<reference evidence="1" key="1">
    <citation type="submission" date="2015-11" db="EMBL/GenBank/DDBJ databases">
        <title>De novo transcriptome assembly of four potential Pierce s Disease insect vectors from Arizona vineyards.</title>
        <authorList>
            <person name="Tassone E.E."/>
        </authorList>
    </citation>
    <scope>NUCLEOTIDE SEQUENCE</scope>
</reference>
<name>A0A1B6LPP5_9HEMI</name>
<proteinExistence type="predicted"/>
<protein>
    <submittedName>
        <fullName evidence="1">Uncharacterized protein</fullName>
    </submittedName>
</protein>
<sequence>KSATFDKKKVDFDSKSKDKLKQKRIKSAPILEEILPHKSEERHFTFFGYNLGEPMRFQFNGFCKDKLLNHNCRITLKTYKQLYGDQSCTTIVNVNNHQLFYNYNSYLKKNPNVPFHAITASGIVFSFEPPEKDRKAKHTLKNVPFFLQVPSNCSLATIDSTNPYRGLKVQFKPTSESMKTEKTLSAHFPTDI</sequence>
<dbReference type="AlphaFoldDB" id="A0A1B6LPP5"/>
<dbReference type="EMBL" id="GEBQ01014341">
    <property type="protein sequence ID" value="JAT25636.1"/>
    <property type="molecule type" value="Transcribed_RNA"/>
</dbReference>
<accession>A0A1B6LPP5</accession>
<feature type="non-terminal residue" evidence="1">
    <location>
        <position position="1"/>
    </location>
</feature>
<organism evidence="1">
    <name type="scientific">Graphocephala atropunctata</name>
    <dbReference type="NCBI Taxonomy" id="36148"/>
    <lineage>
        <taxon>Eukaryota</taxon>
        <taxon>Metazoa</taxon>
        <taxon>Ecdysozoa</taxon>
        <taxon>Arthropoda</taxon>
        <taxon>Hexapoda</taxon>
        <taxon>Insecta</taxon>
        <taxon>Pterygota</taxon>
        <taxon>Neoptera</taxon>
        <taxon>Paraneoptera</taxon>
        <taxon>Hemiptera</taxon>
        <taxon>Auchenorrhyncha</taxon>
        <taxon>Membracoidea</taxon>
        <taxon>Cicadellidae</taxon>
        <taxon>Cicadellinae</taxon>
        <taxon>Cicadellini</taxon>
        <taxon>Graphocephala</taxon>
    </lineage>
</organism>
<evidence type="ECO:0000313" key="1">
    <source>
        <dbReference type="EMBL" id="JAT25636.1"/>
    </source>
</evidence>
<feature type="non-terminal residue" evidence="1">
    <location>
        <position position="192"/>
    </location>
</feature>